<organism evidence="1 2">
    <name type="scientific">Eiseniibacteriota bacterium</name>
    <dbReference type="NCBI Taxonomy" id="2212470"/>
    <lineage>
        <taxon>Bacteria</taxon>
        <taxon>Candidatus Eiseniibacteriota</taxon>
    </lineage>
</organism>
<name>A0ABV6YMI9_UNCEI</name>
<proteinExistence type="predicted"/>
<dbReference type="EMBL" id="JBHPKH010000207">
    <property type="protein sequence ID" value="MFC1573540.1"/>
    <property type="molecule type" value="Genomic_DNA"/>
</dbReference>
<protein>
    <submittedName>
        <fullName evidence="1">Uncharacterized protein</fullName>
    </submittedName>
</protein>
<accession>A0ABV6YMI9</accession>
<reference evidence="1 2" key="1">
    <citation type="submission" date="2024-09" db="EMBL/GenBank/DDBJ databases">
        <authorList>
            <person name="D'Angelo T."/>
        </authorList>
    </citation>
    <scope>NUCLEOTIDE SEQUENCE [LARGE SCALE GENOMIC DNA]</scope>
    <source>
        <strain evidence="1">SAG AM-320-E07</strain>
    </source>
</reference>
<dbReference type="Proteomes" id="UP001593833">
    <property type="component" value="Unassembled WGS sequence"/>
</dbReference>
<gene>
    <name evidence="1" type="ORF">ACFL6M_08095</name>
</gene>
<keyword evidence="2" id="KW-1185">Reference proteome</keyword>
<comment type="caution">
    <text evidence="1">The sequence shown here is derived from an EMBL/GenBank/DDBJ whole genome shotgun (WGS) entry which is preliminary data.</text>
</comment>
<evidence type="ECO:0000313" key="1">
    <source>
        <dbReference type="EMBL" id="MFC1573540.1"/>
    </source>
</evidence>
<sequence length="210" mass="23118">MDEHEKTLRLDGIVRASGFASGVQGKQFLGVIIECCDGGEWIVDYDEQSPYHAFADRQVVVSGTPCEVSGRHLSGTTSGRKQGNRRMSTQHLIRTARGQTPWHLRVSTMRLAAITPDAEIVAVGAEQRLCGRFERATCRSGESTLAFVTLEGDTFLVANDPAGATVGRSVEVCAYPVQLSTSVPRPPGRYLWIICPCSADDIWEWRRRHA</sequence>
<evidence type="ECO:0000313" key="2">
    <source>
        <dbReference type="Proteomes" id="UP001593833"/>
    </source>
</evidence>